<organism evidence="3 4">
    <name type="scientific">Delitschia confertaspora ATCC 74209</name>
    <dbReference type="NCBI Taxonomy" id="1513339"/>
    <lineage>
        <taxon>Eukaryota</taxon>
        <taxon>Fungi</taxon>
        <taxon>Dikarya</taxon>
        <taxon>Ascomycota</taxon>
        <taxon>Pezizomycotina</taxon>
        <taxon>Dothideomycetes</taxon>
        <taxon>Pleosporomycetidae</taxon>
        <taxon>Pleosporales</taxon>
        <taxon>Delitschiaceae</taxon>
        <taxon>Delitschia</taxon>
    </lineage>
</organism>
<comment type="caution">
    <text evidence="3">The sequence shown here is derived from an EMBL/GenBank/DDBJ whole genome shotgun (WGS) entry which is preliminary data.</text>
</comment>
<evidence type="ECO:0000313" key="4">
    <source>
        <dbReference type="Proteomes" id="UP000799536"/>
    </source>
</evidence>
<dbReference type="Proteomes" id="UP000799536">
    <property type="component" value="Unassembled WGS sequence"/>
</dbReference>
<sequence>MADATIDENVEMLHTLTDGALPKDHCLKFLQTYNNDLNEALNKFYDNDFSSLKAQPETKWDNTAFQADRYGQQEEMPNSFQIFPHSAAPSRPPSRTSHHSGGSTTQTPLPSIETTIDQESGVIGAHGAAGPYFGPATKEHYDTSQWALVPTSTAAELVPDPLPSSRKREQGGLAILKPLPSGDYLPALLTLLHSIPLFRNALLAPQVLPEDYGADNEWWKGTPIQTTRIVGDAAEADRQWEVDILIETQRLMAFLDSSDRAYASVEALVQSESFSRLAEALQIHNQPELFKFLMIWGNAYTNNSPMMGLNGVLRSCINASGEQVESWFLDAAAVHSNTEHPLTIYDVLDQNLFPGQNGIAFVTELSNVLILKLARSDRNSNSLDVKIPATLYADRYMEANAPQIEAALQEMKQYKDQIHNIEVQTEKIRYHEDKKSGKKLDGLQLLKTSMKAFEPSPIPDIPYDPENEATIRKIQKIYENVERKLAVLDAEKQKLQDALKEIASDFRAPIDSSSIANTDNHSVTDPKTIFQLRGVSTRPNTLYLYQPDPGANPMDEIDGPKDWWKIVYAYQQTDEPYIFHERVHLTTVLEAASAEHPEALLVYANSAALDTEPVPLSKQLHDFVQRDNLSFMQELQDEQPVEQDWQPSEQWDDSWQTNEWVDESLGEGYAGAGVGNAGGVGSSPDRKRKSPDGEDDGKPMVRHVEFADMGTGQRKGE</sequence>
<name>A0A9P4JWW2_9PLEO</name>
<evidence type="ECO:0008006" key="5">
    <source>
        <dbReference type="Google" id="ProtNLM"/>
    </source>
</evidence>
<dbReference type="GO" id="GO:0016579">
    <property type="term" value="P:protein deubiquitination"/>
    <property type="evidence" value="ECO:0007669"/>
    <property type="project" value="TreeGrafter"/>
</dbReference>
<keyword evidence="4" id="KW-1185">Reference proteome</keyword>
<dbReference type="OrthoDB" id="4489171at2759"/>
<feature type="coiled-coil region" evidence="1">
    <location>
        <begin position="471"/>
        <end position="505"/>
    </location>
</feature>
<evidence type="ECO:0000256" key="2">
    <source>
        <dbReference type="SAM" id="MobiDB-lite"/>
    </source>
</evidence>
<feature type="compositionally biased region" description="Low complexity" evidence="2">
    <location>
        <begin position="84"/>
        <end position="105"/>
    </location>
</feature>
<dbReference type="PANTHER" id="PTHR39597">
    <property type="entry name" value="UBA DOMAIN-CONTAINING PROTEIN RUP1"/>
    <property type="match status" value="1"/>
</dbReference>
<dbReference type="Pfam" id="PF14555">
    <property type="entry name" value="UBA_4"/>
    <property type="match status" value="1"/>
</dbReference>
<accession>A0A9P4JWW2</accession>
<feature type="compositionally biased region" description="Gly residues" evidence="2">
    <location>
        <begin position="668"/>
        <end position="681"/>
    </location>
</feature>
<dbReference type="InterPro" id="IPR055335">
    <property type="entry name" value="Ucp6/RUP1"/>
</dbReference>
<keyword evidence="1" id="KW-0175">Coiled coil</keyword>
<dbReference type="PANTHER" id="PTHR39597:SF1">
    <property type="entry name" value="UBA DOMAIN-CONTAINING PROTEIN RUP1"/>
    <property type="match status" value="1"/>
</dbReference>
<evidence type="ECO:0000256" key="1">
    <source>
        <dbReference type="SAM" id="Coils"/>
    </source>
</evidence>
<proteinExistence type="predicted"/>
<dbReference type="AlphaFoldDB" id="A0A9P4JWW2"/>
<reference evidence="3" key="1">
    <citation type="journal article" date="2020" name="Stud. Mycol.">
        <title>101 Dothideomycetes genomes: a test case for predicting lifestyles and emergence of pathogens.</title>
        <authorList>
            <person name="Haridas S."/>
            <person name="Albert R."/>
            <person name="Binder M."/>
            <person name="Bloem J."/>
            <person name="Labutti K."/>
            <person name="Salamov A."/>
            <person name="Andreopoulos B."/>
            <person name="Baker S."/>
            <person name="Barry K."/>
            <person name="Bills G."/>
            <person name="Bluhm B."/>
            <person name="Cannon C."/>
            <person name="Castanera R."/>
            <person name="Culley D."/>
            <person name="Daum C."/>
            <person name="Ezra D."/>
            <person name="Gonzalez J."/>
            <person name="Henrissat B."/>
            <person name="Kuo A."/>
            <person name="Liang C."/>
            <person name="Lipzen A."/>
            <person name="Lutzoni F."/>
            <person name="Magnuson J."/>
            <person name="Mondo S."/>
            <person name="Nolan M."/>
            <person name="Ohm R."/>
            <person name="Pangilinan J."/>
            <person name="Park H.-J."/>
            <person name="Ramirez L."/>
            <person name="Alfaro M."/>
            <person name="Sun H."/>
            <person name="Tritt A."/>
            <person name="Yoshinaga Y."/>
            <person name="Zwiers L.-H."/>
            <person name="Turgeon B."/>
            <person name="Goodwin S."/>
            <person name="Spatafora J."/>
            <person name="Crous P."/>
            <person name="Grigoriev I."/>
        </authorList>
    </citation>
    <scope>NUCLEOTIDE SEQUENCE</scope>
    <source>
        <strain evidence="3">ATCC 74209</strain>
    </source>
</reference>
<protein>
    <recommendedName>
        <fullName evidence="5">Ubiquitin interaction motif protein</fullName>
    </recommendedName>
</protein>
<dbReference type="GO" id="GO:0005829">
    <property type="term" value="C:cytosol"/>
    <property type="evidence" value="ECO:0007669"/>
    <property type="project" value="TreeGrafter"/>
</dbReference>
<evidence type="ECO:0000313" key="3">
    <source>
        <dbReference type="EMBL" id="KAF2205841.1"/>
    </source>
</evidence>
<gene>
    <name evidence="3" type="ORF">GQ43DRAFT_211334</name>
</gene>
<feature type="region of interest" description="Disordered" evidence="2">
    <location>
        <begin position="659"/>
        <end position="717"/>
    </location>
</feature>
<dbReference type="GO" id="GO:0005634">
    <property type="term" value="C:nucleus"/>
    <property type="evidence" value="ECO:0007669"/>
    <property type="project" value="TreeGrafter"/>
</dbReference>
<feature type="compositionally biased region" description="Basic and acidic residues" evidence="2">
    <location>
        <begin position="690"/>
        <end position="706"/>
    </location>
</feature>
<dbReference type="EMBL" id="ML993849">
    <property type="protein sequence ID" value="KAF2205841.1"/>
    <property type="molecule type" value="Genomic_DNA"/>
</dbReference>
<feature type="region of interest" description="Disordered" evidence="2">
    <location>
        <begin position="82"/>
        <end position="110"/>
    </location>
</feature>